<dbReference type="AlphaFoldDB" id="A0A0N4UK35"/>
<evidence type="ECO:0000256" key="1">
    <source>
        <dbReference type="ARBA" id="ARBA00022527"/>
    </source>
</evidence>
<sequence length="336" mass="39583">ENSNFSYYTKENNLTVVNGIGIECKADDVLTKKTFAIKKIVHPFLTTVNAKRTYREFILLTTMKHPNIINLESAFTPQHSIIDFEEIYFVMEFMNYNLAQVIRQLKLDQQNLSYFTYQLIVAIKYMHRSGIIHRDLKPTNIVVNDKCVLKVLDFGLARKMETTERMSMYVVTRHYRAPEIILGLPYTEKVDVWAIGCILAEMILQKILFPGTDRIDQWSKITNILGSPPKEFINRFNSFMLTFCVLNSEAQRILIVNARDLLTKMLKIDPNERISLDEAVQHPYIHIWFAESEWNAPLPQNRYDIENDLMDRPIEQWRELLYNEVKQFERNHEVHG</sequence>
<gene>
    <name evidence="9" type="ORF">DME_LOCUS2183</name>
</gene>
<dbReference type="Gene3D" id="1.10.510.10">
    <property type="entry name" value="Transferase(Phosphotransferase) domain 1"/>
    <property type="match status" value="1"/>
</dbReference>
<keyword evidence="1" id="KW-0723">Serine/threonine-protein kinase</keyword>
<keyword evidence="3" id="KW-0547">Nucleotide-binding</keyword>
<evidence type="ECO:0000256" key="7">
    <source>
        <dbReference type="ARBA" id="ARBA00048312"/>
    </source>
</evidence>
<dbReference type="FunFam" id="1.10.510.10:FF:000624">
    <property type="entry name" value="Mitogen-activated protein kinase"/>
    <property type="match status" value="1"/>
</dbReference>
<evidence type="ECO:0000256" key="5">
    <source>
        <dbReference type="ARBA" id="ARBA00022840"/>
    </source>
</evidence>
<evidence type="ECO:0000256" key="2">
    <source>
        <dbReference type="ARBA" id="ARBA00022679"/>
    </source>
</evidence>
<keyword evidence="4" id="KW-0418">Kinase</keyword>
<dbReference type="WBParaSite" id="DME_0000805801-mRNA-1">
    <property type="protein sequence ID" value="DME_0000805801-mRNA-1"/>
    <property type="gene ID" value="DME_0000805801"/>
</dbReference>
<proteinExistence type="predicted"/>
<dbReference type="SUPFAM" id="SSF56112">
    <property type="entry name" value="Protein kinase-like (PK-like)"/>
    <property type="match status" value="1"/>
</dbReference>
<evidence type="ECO:0000259" key="8">
    <source>
        <dbReference type="PROSITE" id="PS50011"/>
    </source>
</evidence>
<dbReference type="InterPro" id="IPR003527">
    <property type="entry name" value="MAP_kinase_CS"/>
</dbReference>
<keyword evidence="2" id="KW-0808">Transferase</keyword>
<evidence type="ECO:0000256" key="4">
    <source>
        <dbReference type="ARBA" id="ARBA00022777"/>
    </source>
</evidence>
<comment type="catalytic activity">
    <reaction evidence="7">
        <text>L-seryl-[protein] + ATP = O-phospho-L-seryl-[protein] + ADP + H(+)</text>
        <dbReference type="Rhea" id="RHEA:17989"/>
        <dbReference type="Rhea" id="RHEA-COMP:9863"/>
        <dbReference type="Rhea" id="RHEA-COMP:11604"/>
        <dbReference type="ChEBI" id="CHEBI:15378"/>
        <dbReference type="ChEBI" id="CHEBI:29999"/>
        <dbReference type="ChEBI" id="CHEBI:30616"/>
        <dbReference type="ChEBI" id="CHEBI:83421"/>
        <dbReference type="ChEBI" id="CHEBI:456216"/>
        <dbReference type="EC" id="2.7.11.24"/>
    </reaction>
</comment>
<keyword evidence="5" id="KW-0067">ATP-binding</keyword>
<name>A0A0N4UK35_DRAME</name>
<dbReference type="InterPro" id="IPR008271">
    <property type="entry name" value="Ser/Thr_kinase_AS"/>
</dbReference>
<dbReference type="GO" id="GO:0005737">
    <property type="term" value="C:cytoplasm"/>
    <property type="evidence" value="ECO:0007669"/>
    <property type="project" value="UniProtKB-ARBA"/>
</dbReference>
<dbReference type="EMBL" id="UYYG01000049">
    <property type="protein sequence ID" value="VDN52210.1"/>
    <property type="molecule type" value="Genomic_DNA"/>
</dbReference>
<dbReference type="PROSITE" id="PS50011">
    <property type="entry name" value="PROTEIN_KINASE_DOM"/>
    <property type="match status" value="1"/>
</dbReference>
<keyword evidence="11" id="KW-1185">Reference proteome</keyword>
<dbReference type="Pfam" id="PF00069">
    <property type="entry name" value="Pkinase"/>
    <property type="match status" value="1"/>
</dbReference>
<dbReference type="PROSITE" id="PS01351">
    <property type="entry name" value="MAPK"/>
    <property type="match status" value="1"/>
</dbReference>
<evidence type="ECO:0000313" key="10">
    <source>
        <dbReference type="Proteomes" id="UP000038040"/>
    </source>
</evidence>
<evidence type="ECO:0000313" key="9">
    <source>
        <dbReference type="EMBL" id="VDN52210.1"/>
    </source>
</evidence>
<evidence type="ECO:0000256" key="6">
    <source>
        <dbReference type="ARBA" id="ARBA00047592"/>
    </source>
</evidence>
<dbReference type="Proteomes" id="UP000274756">
    <property type="component" value="Unassembled WGS sequence"/>
</dbReference>
<protein>
    <submittedName>
        <fullName evidence="12">Mitogen-activated protein kinase</fullName>
    </submittedName>
</protein>
<evidence type="ECO:0000313" key="12">
    <source>
        <dbReference type="WBParaSite" id="DME_0000805801-mRNA-1"/>
    </source>
</evidence>
<dbReference type="OrthoDB" id="192887at2759"/>
<reference evidence="9 11" key="2">
    <citation type="submission" date="2018-11" db="EMBL/GenBank/DDBJ databases">
        <authorList>
            <consortium name="Pathogen Informatics"/>
        </authorList>
    </citation>
    <scope>NUCLEOTIDE SEQUENCE [LARGE SCALE GENOMIC DNA]</scope>
</reference>
<dbReference type="SMART" id="SM00220">
    <property type="entry name" value="S_TKc"/>
    <property type="match status" value="1"/>
</dbReference>
<dbReference type="InterPro" id="IPR000719">
    <property type="entry name" value="Prot_kinase_dom"/>
</dbReference>
<reference evidence="12" key="1">
    <citation type="submission" date="2017-02" db="UniProtKB">
        <authorList>
            <consortium name="WormBaseParasite"/>
        </authorList>
    </citation>
    <scope>IDENTIFICATION</scope>
</reference>
<organism evidence="10 12">
    <name type="scientific">Dracunculus medinensis</name>
    <name type="common">Guinea worm</name>
    <dbReference type="NCBI Taxonomy" id="318479"/>
    <lineage>
        <taxon>Eukaryota</taxon>
        <taxon>Metazoa</taxon>
        <taxon>Ecdysozoa</taxon>
        <taxon>Nematoda</taxon>
        <taxon>Chromadorea</taxon>
        <taxon>Rhabditida</taxon>
        <taxon>Spirurina</taxon>
        <taxon>Dracunculoidea</taxon>
        <taxon>Dracunculidae</taxon>
        <taxon>Dracunculus</taxon>
    </lineage>
</organism>
<dbReference type="PANTHER" id="PTHR24055">
    <property type="entry name" value="MITOGEN-ACTIVATED PROTEIN KINASE"/>
    <property type="match status" value="1"/>
</dbReference>
<dbReference type="Proteomes" id="UP000038040">
    <property type="component" value="Unplaced"/>
</dbReference>
<evidence type="ECO:0000256" key="3">
    <source>
        <dbReference type="ARBA" id="ARBA00022741"/>
    </source>
</evidence>
<dbReference type="InterPro" id="IPR050117">
    <property type="entry name" value="MAPK"/>
</dbReference>
<dbReference type="STRING" id="318479.A0A0N4UK35"/>
<evidence type="ECO:0000313" key="11">
    <source>
        <dbReference type="Proteomes" id="UP000274756"/>
    </source>
</evidence>
<feature type="domain" description="Protein kinase" evidence="8">
    <location>
        <begin position="1"/>
        <end position="285"/>
    </location>
</feature>
<dbReference type="PROSITE" id="PS00108">
    <property type="entry name" value="PROTEIN_KINASE_ST"/>
    <property type="match status" value="1"/>
</dbReference>
<dbReference type="InterPro" id="IPR011009">
    <property type="entry name" value="Kinase-like_dom_sf"/>
</dbReference>
<accession>A0A0N4UK35</accession>
<comment type="catalytic activity">
    <reaction evidence="6">
        <text>L-threonyl-[protein] + ATP = O-phospho-L-threonyl-[protein] + ADP + H(+)</text>
        <dbReference type="Rhea" id="RHEA:46608"/>
        <dbReference type="Rhea" id="RHEA-COMP:11060"/>
        <dbReference type="Rhea" id="RHEA-COMP:11605"/>
        <dbReference type="ChEBI" id="CHEBI:15378"/>
        <dbReference type="ChEBI" id="CHEBI:30013"/>
        <dbReference type="ChEBI" id="CHEBI:30616"/>
        <dbReference type="ChEBI" id="CHEBI:61977"/>
        <dbReference type="ChEBI" id="CHEBI:456216"/>
        <dbReference type="EC" id="2.7.11.24"/>
    </reaction>
</comment>
<dbReference type="GO" id="GO:0004707">
    <property type="term" value="F:MAP kinase activity"/>
    <property type="evidence" value="ECO:0007669"/>
    <property type="project" value="UniProtKB-EC"/>
</dbReference>
<dbReference type="GO" id="GO:0005524">
    <property type="term" value="F:ATP binding"/>
    <property type="evidence" value="ECO:0007669"/>
    <property type="project" value="UniProtKB-KW"/>
</dbReference>
<dbReference type="Gene3D" id="3.30.200.20">
    <property type="entry name" value="Phosphorylase Kinase, domain 1"/>
    <property type="match status" value="1"/>
</dbReference>